<protein>
    <submittedName>
        <fullName evidence="1">Uncharacterized protein</fullName>
    </submittedName>
</protein>
<evidence type="ECO:0000313" key="2">
    <source>
        <dbReference type="Proteomes" id="UP001596353"/>
    </source>
</evidence>
<gene>
    <name evidence="1" type="ORF">ACFQFQ_07695</name>
</gene>
<keyword evidence="2" id="KW-1185">Reference proteome</keyword>
<organism evidence="1 2">
    <name type="scientific">Sulfitobacter porphyrae</name>
    <dbReference type="NCBI Taxonomy" id="1246864"/>
    <lineage>
        <taxon>Bacteria</taxon>
        <taxon>Pseudomonadati</taxon>
        <taxon>Pseudomonadota</taxon>
        <taxon>Alphaproteobacteria</taxon>
        <taxon>Rhodobacterales</taxon>
        <taxon>Roseobacteraceae</taxon>
        <taxon>Sulfitobacter</taxon>
    </lineage>
</organism>
<dbReference type="EMBL" id="JBHSWG010000001">
    <property type="protein sequence ID" value="MFC6759401.1"/>
    <property type="molecule type" value="Genomic_DNA"/>
</dbReference>
<proteinExistence type="predicted"/>
<sequence>MIGTRDLLHALDLQRRLDAPLGEILIYQGLATQDEVLDALCAQCRAHRVDLAVDPPDPTLTEALPAALCLRFRVVPWMRVGAFCWSRPAIRPILTGYGPA</sequence>
<dbReference type="InterPro" id="IPR037257">
    <property type="entry name" value="T2SS_E_N_sf"/>
</dbReference>
<comment type="caution">
    <text evidence="1">The sequence shown here is derived from an EMBL/GenBank/DDBJ whole genome shotgun (WGS) entry which is preliminary data.</text>
</comment>
<dbReference type="Proteomes" id="UP001596353">
    <property type="component" value="Unassembled WGS sequence"/>
</dbReference>
<evidence type="ECO:0000313" key="1">
    <source>
        <dbReference type="EMBL" id="MFC6759401.1"/>
    </source>
</evidence>
<dbReference type="SUPFAM" id="SSF160246">
    <property type="entry name" value="EspE N-terminal domain-like"/>
    <property type="match status" value="1"/>
</dbReference>
<accession>A0ABW2B2N8</accession>
<name>A0ABW2B2N8_9RHOB</name>
<reference evidence="2" key="1">
    <citation type="journal article" date="2019" name="Int. J. Syst. Evol. Microbiol.">
        <title>The Global Catalogue of Microorganisms (GCM) 10K type strain sequencing project: providing services to taxonomists for standard genome sequencing and annotation.</title>
        <authorList>
            <consortium name="The Broad Institute Genomics Platform"/>
            <consortium name="The Broad Institute Genome Sequencing Center for Infectious Disease"/>
            <person name="Wu L."/>
            <person name="Ma J."/>
        </authorList>
    </citation>
    <scope>NUCLEOTIDE SEQUENCE [LARGE SCALE GENOMIC DNA]</scope>
    <source>
        <strain evidence="2">CCUG 66188</strain>
    </source>
</reference>